<evidence type="ECO:0000256" key="4">
    <source>
        <dbReference type="ARBA" id="ARBA00022723"/>
    </source>
</evidence>
<dbReference type="PROSITE" id="PS01032">
    <property type="entry name" value="PPM_1"/>
    <property type="match status" value="1"/>
</dbReference>
<keyword evidence="8" id="KW-0464">Manganese</keyword>
<dbReference type="PROSITE" id="PS51746">
    <property type="entry name" value="PPM_2"/>
    <property type="match status" value="1"/>
</dbReference>
<keyword evidence="12" id="KW-0862">Zinc</keyword>
<dbReference type="GO" id="GO:0004722">
    <property type="term" value="F:protein serine/threonine phosphatase activity"/>
    <property type="evidence" value="ECO:0007669"/>
    <property type="project" value="UniProtKB-EC"/>
</dbReference>
<comment type="similarity">
    <text evidence="3 11">Belongs to the PP2C family.</text>
</comment>
<dbReference type="EMBL" id="JAMFTS010000003">
    <property type="protein sequence ID" value="KAJ4779276.1"/>
    <property type="molecule type" value="Genomic_DNA"/>
</dbReference>
<dbReference type="CDD" id="cd00143">
    <property type="entry name" value="PP2Cc"/>
    <property type="match status" value="1"/>
</dbReference>
<keyword evidence="12" id="KW-0539">Nucleus</keyword>
<dbReference type="SUPFAM" id="SSF81606">
    <property type="entry name" value="PP2C-like"/>
    <property type="match status" value="1"/>
</dbReference>
<name>A0AAV8EM45_9POAL</name>
<dbReference type="GO" id="GO:0006355">
    <property type="term" value="P:regulation of DNA-templated transcription"/>
    <property type="evidence" value="ECO:0007669"/>
    <property type="project" value="UniProtKB-UniRule"/>
</dbReference>
<accession>A0AAV8EM45</accession>
<dbReference type="InterPro" id="IPR001932">
    <property type="entry name" value="PPM-type_phosphatase-like_dom"/>
</dbReference>
<dbReference type="InterPro" id="IPR018289">
    <property type="entry name" value="MULE_transposase_dom"/>
</dbReference>
<keyword evidence="15" id="KW-1185">Reference proteome</keyword>
<dbReference type="AlphaFoldDB" id="A0AAV8EM45"/>
<comment type="cofactor">
    <cofactor evidence="1">
        <name>Mn(2+)</name>
        <dbReference type="ChEBI" id="CHEBI:29035"/>
    </cofactor>
</comment>
<dbReference type="InterPro" id="IPR036457">
    <property type="entry name" value="PPM-type-like_dom_sf"/>
</dbReference>
<evidence type="ECO:0000256" key="2">
    <source>
        <dbReference type="ARBA" id="ARBA00001946"/>
    </source>
</evidence>
<dbReference type="SMART" id="SM00332">
    <property type="entry name" value="PP2Cc"/>
    <property type="match status" value="1"/>
</dbReference>
<evidence type="ECO:0000313" key="15">
    <source>
        <dbReference type="Proteomes" id="UP001140206"/>
    </source>
</evidence>
<dbReference type="GO" id="GO:0008270">
    <property type="term" value="F:zinc ion binding"/>
    <property type="evidence" value="ECO:0007669"/>
    <property type="project" value="UniProtKB-UniRule"/>
</dbReference>
<evidence type="ECO:0000256" key="10">
    <source>
        <dbReference type="ARBA" id="ARBA00048336"/>
    </source>
</evidence>
<organism evidence="14 15">
    <name type="scientific">Rhynchospora pubera</name>
    <dbReference type="NCBI Taxonomy" id="906938"/>
    <lineage>
        <taxon>Eukaryota</taxon>
        <taxon>Viridiplantae</taxon>
        <taxon>Streptophyta</taxon>
        <taxon>Embryophyta</taxon>
        <taxon>Tracheophyta</taxon>
        <taxon>Spermatophyta</taxon>
        <taxon>Magnoliopsida</taxon>
        <taxon>Liliopsida</taxon>
        <taxon>Poales</taxon>
        <taxon>Cyperaceae</taxon>
        <taxon>Cyperoideae</taxon>
        <taxon>Rhynchosporeae</taxon>
        <taxon>Rhynchospora</taxon>
    </lineage>
</organism>
<sequence>MGGKAPSVIVTHQSSAMRVAIQHVPPNTIHRYCIWHIMSKLDEKIGHKEDAGKDIRSVVWGSTTEEQFESRWKSTITQYSLQDNGWLTEMFEMRVKWVPAYLSKFFWTGMSSIQRSKSKNAFLDMFVNSKTCLSASVKSFDSGLTFFTRFFSRLFVLSGSDDNPRTTIRGRIKGIKKNHYQWEKKLARHLCGQYSMAVAQANLYNEDRCQLVSGSLSTIAHNGPTGVFVGIYDGHGGDICSQFVLDHLFNNLKAAITNQQGYVDAMAIQQAYIRTENRFFSHVRSNWRLKPRLAAVGSCCLSGIVHNHVLYVANAGNSRAVIGKWGVGDENAEAVQLSIDYNANDQDRRNELLLEHHDDPDLFRVVNGSYCVRGRIQVTRSFGHLYLKSNEFNREPLEQEYRQERPIDRPILKAVPTVHTYQLEADDKFVIFASDGLWGNVTNEEAVSIVKGSPRSGAAKALLAEALNRASQRNNLEYHQLLNLPLIVKKTYHDDISIVILYFDN</sequence>
<comment type="subcellular location">
    <subcellularLocation>
        <location evidence="12">Nucleus</location>
    </subcellularLocation>
</comment>
<feature type="domain" description="PPM-type phosphatase" evidence="13">
    <location>
        <begin position="193"/>
        <end position="503"/>
    </location>
</feature>
<dbReference type="PANTHER" id="PTHR31669:SF283">
    <property type="entry name" value="PROTEIN FAR1-RELATED SEQUENCE"/>
    <property type="match status" value="1"/>
</dbReference>
<comment type="function">
    <text evidence="12">Putative transcription activator involved in regulating light control of development.</text>
</comment>
<evidence type="ECO:0000256" key="11">
    <source>
        <dbReference type="RuleBase" id="RU003465"/>
    </source>
</evidence>
<comment type="similarity">
    <text evidence="12">Belongs to the FHY3/FAR1 family.</text>
</comment>
<dbReference type="Gene3D" id="3.60.40.10">
    <property type="entry name" value="PPM-type phosphatase domain"/>
    <property type="match status" value="1"/>
</dbReference>
<evidence type="ECO:0000256" key="1">
    <source>
        <dbReference type="ARBA" id="ARBA00001936"/>
    </source>
</evidence>
<reference evidence="14" key="1">
    <citation type="submission" date="2022-08" db="EMBL/GenBank/DDBJ databases">
        <authorList>
            <person name="Marques A."/>
        </authorList>
    </citation>
    <scope>NUCLEOTIDE SEQUENCE</scope>
    <source>
        <strain evidence="14">RhyPub2mFocal</strain>
        <tissue evidence="14">Leaves</tissue>
    </source>
</reference>
<keyword evidence="7 11" id="KW-0904">Protein phosphatase</keyword>
<evidence type="ECO:0000256" key="3">
    <source>
        <dbReference type="ARBA" id="ARBA00006702"/>
    </source>
</evidence>
<dbReference type="PANTHER" id="PTHR31669">
    <property type="entry name" value="PROTEIN FAR1-RELATED SEQUENCE 10-RELATED"/>
    <property type="match status" value="1"/>
</dbReference>
<keyword evidence="6" id="KW-0460">Magnesium</keyword>
<evidence type="ECO:0000256" key="8">
    <source>
        <dbReference type="ARBA" id="ARBA00023211"/>
    </source>
</evidence>
<protein>
    <recommendedName>
        <fullName evidence="12">Protein FAR1-RELATED SEQUENCE</fullName>
    </recommendedName>
</protein>
<comment type="caution">
    <text evidence="14">The sequence shown here is derived from an EMBL/GenBank/DDBJ whole genome shotgun (WGS) entry which is preliminary data.</text>
</comment>
<evidence type="ECO:0000256" key="5">
    <source>
        <dbReference type="ARBA" id="ARBA00022801"/>
    </source>
</evidence>
<dbReference type="Proteomes" id="UP001140206">
    <property type="component" value="Chromosome 3"/>
</dbReference>
<evidence type="ECO:0000256" key="12">
    <source>
        <dbReference type="RuleBase" id="RU367018"/>
    </source>
</evidence>
<comment type="cofactor">
    <cofactor evidence="2">
        <name>Mg(2+)</name>
        <dbReference type="ChEBI" id="CHEBI:18420"/>
    </cofactor>
</comment>
<comment type="catalytic activity">
    <reaction evidence="9">
        <text>O-phospho-L-seryl-[protein] + H2O = L-seryl-[protein] + phosphate</text>
        <dbReference type="Rhea" id="RHEA:20629"/>
        <dbReference type="Rhea" id="RHEA-COMP:9863"/>
        <dbReference type="Rhea" id="RHEA-COMP:11604"/>
        <dbReference type="ChEBI" id="CHEBI:15377"/>
        <dbReference type="ChEBI" id="CHEBI:29999"/>
        <dbReference type="ChEBI" id="CHEBI:43474"/>
        <dbReference type="ChEBI" id="CHEBI:83421"/>
        <dbReference type="EC" id="3.1.3.16"/>
    </reaction>
</comment>
<evidence type="ECO:0000313" key="14">
    <source>
        <dbReference type="EMBL" id="KAJ4779276.1"/>
    </source>
</evidence>
<dbReference type="GO" id="GO:0005634">
    <property type="term" value="C:nucleus"/>
    <property type="evidence" value="ECO:0007669"/>
    <property type="project" value="UniProtKB-SubCell"/>
</dbReference>
<comment type="catalytic activity">
    <reaction evidence="10">
        <text>O-phospho-L-threonyl-[protein] + H2O = L-threonyl-[protein] + phosphate</text>
        <dbReference type="Rhea" id="RHEA:47004"/>
        <dbReference type="Rhea" id="RHEA-COMP:11060"/>
        <dbReference type="Rhea" id="RHEA-COMP:11605"/>
        <dbReference type="ChEBI" id="CHEBI:15377"/>
        <dbReference type="ChEBI" id="CHEBI:30013"/>
        <dbReference type="ChEBI" id="CHEBI:43474"/>
        <dbReference type="ChEBI" id="CHEBI:61977"/>
        <dbReference type="EC" id="3.1.3.16"/>
    </reaction>
</comment>
<gene>
    <name evidence="14" type="ORF">LUZ62_063533</name>
</gene>
<keyword evidence="5 11" id="KW-0378">Hydrolase</keyword>
<proteinExistence type="inferred from homology"/>
<dbReference type="InterPro" id="IPR000222">
    <property type="entry name" value="PP2C_BS"/>
</dbReference>
<evidence type="ECO:0000256" key="9">
    <source>
        <dbReference type="ARBA" id="ARBA00047761"/>
    </source>
</evidence>
<dbReference type="Pfam" id="PF10551">
    <property type="entry name" value="MULE"/>
    <property type="match status" value="1"/>
</dbReference>
<dbReference type="Pfam" id="PF00481">
    <property type="entry name" value="PP2C"/>
    <property type="match status" value="1"/>
</dbReference>
<evidence type="ECO:0000259" key="13">
    <source>
        <dbReference type="PROSITE" id="PS51746"/>
    </source>
</evidence>
<evidence type="ECO:0000256" key="7">
    <source>
        <dbReference type="ARBA" id="ARBA00022912"/>
    </source>
</evidence>
<dbReference type="InterPro" id="IPR031052">
    <property type="entry name" value="FHY3/FAR1"/>
</dbReference>
<evidence type="ECO:0000256" key="6">
    <source>
        <dbReference type="ARBA" id="ARBA00022842"/>
    </source>
</evidence>
<keyword evidence="4 12" id="KW-0479">Metal-binding</keyword>
<keyword evidence="12" id="KW-0863">Zinc-finger</keyword>